<dbReference type="InterPro" id="IPR000772">
    <property type="entry name" value="Ricin_B_lectin"/>
</dbReference>
<sequence length="316" mass="33620">MLALSTLFLATYVAAQPGPNPCAPQIDNAISAAFRTCTTAAGFTNPWSYPQLALLGALHSTTSFVHGDYCAGTFDPACDAFAALPLNPLTNCDYNVYKGQWFNAFKEIPTFCAADVPSTLTVRLSVRSGKALGVTGDAVVVTAPVTADMHPTFDFDFHNHDFQSSDNGQCLTINDDKQLVTTPCDPNDDKTKWSVSQANNTVTHTATGLCVDADPTDDVGIATLQPCNSSPNQYISTYEPLDSPCSASFAYDADFDGEDLSDEIAYGGPESCCSSCQTYVPGCKAYSWADGVCYYKKEAGNAVFKRGVVSATVPSL</sequence>
<reference evidence="3" key="2">
    <citation type="submission" date="2019-06" db="EMBL/GenBank/DDBJ databases">
        <title>Genomics analysis of Aphanomyces spp. identifies a new class of oomycete effector associated with host adaptation.</title>
        <authorList>
            <person name="Gaulin E."/>
        </authorList>
    </citation>
    <scope>NUCLEOTIDE SEQUENCE</scope>
    <source>
        <strain evidence="3">CBS 578.67</strain>
    </source>
</reference>
<reference evidence="4 5" key="1">
    <citation type="submission" date="2019-03" db="EMBL/GenBank/DDBJ databases">
        <authorList>
            <person name="Gaulin E."/>
            <person name="Dumas B."/>
        </authorList>
    </citation>
    <scope>NUCLEOTIDE SEQUENCE [LARGE SCALE GENOMIC DNA]</scope>
    <source>
        <strain evidence="4">CBS 568.67</strain>
    </source>
</reference>
<dbReference type="InterPro" id="IPR035992">
    <property type="entry name" value="Ricin_B-like_lectins"/>
</dbReference>
<protein>
    <submittedName>
        <fullName evidence="4">Aste57867_3005 protein</fullName>
    </submittedName>
</protein>
<dbReference type="AlphaFoldDB" id="A0A485K9U4"/>
<evidence type="ECO:0000259" key="2">
    <source>
        <dbReference type="SMART" id="SM00458"/>
    </source>
</evidence>
<dbReference type="Pfam" id="PF00652">
    <property type="entry name" value="Ricin_B_lectin"/>
    <property type="match status" value="1"/>
</dbReference>
<dbReference type="SMART" id="SM00458">
    <property type="entry name" value="RICIN"/>
    <property type="match status" value="1"/>
</dbReference>
<organism evidence="4 5">
    <name type="scientific">Aphanomyces stellatus</name>
    <dbReference type="NCBI Taxonomy" id="120398"/>
    <lineage>
        <taxon>Eukaryota</taxon>
        <taxon>Sar</taxon>
        <taxon>Stramenopiles</taxon>
        <taxon>Oomycota</taxon>
        <taxon>Saprolegniomycetes</taxon>
        <taxon>Saprolegniales</taxon>
        <taxon>Verrucalvaceae</taxon>
        <taxon>Aphanomyces</taxon>
    </lineage>
</organism>
<keyword evidence="5" id="KW-1185">Reference proteome</keyword>
<feature type="domain" description="Ricin B lectin" evidence="2">
    <location>
        <begin position="118"/>
        <end position="238"/>
    </location>
</feature>
<accession>A0A485K9U4</accession>
<dbReference type="EMBL" id="CAADRA010000452">
    <property type="protein sequence ID" value="VFT80186.1"/>
    <property type="molecule type" value="Genomic_DNA"/>
</dbReference>
<evidence type="ECO:0000313" key="5">
    <source>
        <dbReference type="Proteomes" id="UP000332933"/>
    </source>
</evidence>
<evidence type="ECO:0000313" key="4">
    <source>
        <dbReference type="EMBL" id="VFT80186.1"/>
    </source>
</evidence>
<keyword evidence="1" id="KW-0732">Signal</keyword>
<gene>
    <name evidence="4" type="primary">Aste57867_3005</name>
    <name evidence="3" type="ORF">As57867_002996</name>
    <name evidence="4" type="ORF">ASTE57867_3005</name>
</gene>
<feature type="signal peptide" evidence="1">
    <location>
        <begin position="1"/>
        <end position="15"/>
    </location>
</feature>
<dbReference type="Gene3D" id="2.80.10.50">
    <property type="match status" value="1"/>
</dbReference>
<dbReference type="SUPFAM" id="SSF50370">
    <property type="entry name" value="Ricin B-like lectins"/>
    <property type="match status" value="1"/>
</dbReference>
<evidence type="ECO:0000256" key="1">
    <source>
        <dbReference type="SAM" id="SignalP"/>
    </source>
</evidence>
<dbReference type="Gene3D" id="3.50.4.10">
    <property type="entry name" value="Hepatocyte Growth Factor"/>
    <property type="match status" value="1"/>
</dbReference>
<feature type="chain" id="PRO_5033826991" evidence="1">
    <location>
        <begin position="16"/>
        <end position="316"/>
    </location>
</feature>
<dbReference type="OrthoDB" id="7773620at2759"/>
<evidence type="ECO:0000313" key="3">
    <source>
        <dbReference type="EMBL" id="KAF0716145.1"/>
    </source>
</evidence>
<dbReference type="PROSITE" id="PS50231">
    <property type="entry name" value="RICIN_B_LECTIN"/>
    <property type="match status" value="1"/>
</dbReference>
<name>A0A485K9U4_9STRA</name>
<dbReference type="EMBL" id="VJMH01000452">
    <property type="protein sequence ID" value="KAF0716145.1"/>
    <property type="molecule type" value="Genomic_DNA"/>
</dbReference>
<dbReference type="Proteomes" id="UP000332933">
    <property type="component" value="Unassembled WGS sequence"/>
</dbReference>
<proteinExistence type="predicted"/>